<dbReference type="KEGG" id="nah:F5544_35480"/>
<evidence type="ECO:0000313" key="1">
    <source>
        <dbReference type="EMBL" id="QIS14927.1"/>
    </source>
</evidence>
<dbReference type="EMBL" id="CP046172">
    <property type="protein sequence ID" value="QIS14927.1"/>
    <property type="molecule type" value="Genomic_DNA"/>
</dbReference>
<dbReference type="RefSeq" id="WP_167477259.1">
    <property type="nucleotide sequence ID" value="NZ_CP046172.1"/>
</dbReference>
<dbReference type="Proteomes" id="UP000503540">
    <property type="component" value="Chromosome"/>
</dbReference>
<gene>
    <name evidence="1" type="ORF">F5544_35480</name>
</gene>
<evidence type="ECO:0000313" key="2">
    <source>
        <dbReference type="Proteomes" id="UP000503540"/>
    </source>
</evidence>
<accession>A0A6G9YPB8</accession>
<keyword evidence="2" id="KW-1185">Reference proteome</keyword>
<organism evidence="1 2">
    <name type="scientific">Nocardia arthritidis</name>
    <dbReference type="NCBI Taxonomy" id="228602"/>
    <lineage>
        <taxon>Bacteria</taxon>
        <taxon>Bacillati</taxon>
        <taxon>Actinomycetota</taxon>
        <taxon>Actinomycetes</taxon>
        <taxon>Mycobacteriales</taxon>
        <taxon>Nocardiaceae</taxon>
        <taxon>Nocardia</taxon>
    </lineage>
</organism>
<name>A0A6G9YPB8_9NOCA</name>
<dbReference type="AlphaFoldDB" id="A0A6G9YPB8"/>
<proteinExistence type="predicted"/>
<reference evidence="1 2" key="1">
    <citation type="journal article" date="2019" name="ACS Chem. Biol.">
        <title>Identification and Mobilization of a Cryptic Antibiotic Biosynthesis Gene Locus from a Human-Pathogenic Nocardia Isolate.</title>
        <authorList>
            <person name="Herisse M."/>
            <person name="Ishida K."/>
            <person name="Porter J.L."/>
            <person name="Howden B."/>
            <person name="Hertweck C."/>
            <person name="Stinear T.P."/>
            <person name="Pidot S.J."/>
        </authorList>
    </citation>
    <scope>NUCLEOTIDE SEQUENCE [LARGE SCALE GENOMIC DNA]</scope>
    <source>
        <strain evidence="1 2">AUSMDU00012717</strain>
    </source>
</reference>
<protein>
    <submittedName>
        <fullName evidence="1">Uncharacterized protein</fullName>
    </submittedName>
</protein>
<sequence length="95" mass="10138">MLETRFAASGVSTADPLGGLFDVTSAPVGFGYYEENASDAATIVRCHEPRNGRGPTGWWNRHRRLRAGVGMALVLNLGFLPAVQDALLTAISHIA</sequence>